<dbReference type="InterPro" id="IPR011005">
    <property type="entry name" value="Dihydropteroate_synth-like_sf"/>
</dbReference>
<dbReference type="PROSITE" id="PS50972">
    <property type="entry name" value="PTERIN_BINDING"/>
    <property type="match status" value="1"/>
</dbReference>
<dbReference type="OrthoDB" id="4029442at2"/>
<proteinExistence type="predicted"/>
<reference evidence="2 3" key="1">
    <citation type="submission" date="2008-03" db="EMBL/GenBank/DDBJ databases">
        <title>Complete sequence of Leptothrix cholodnii SP-6.</title>
        <authorList>
            <consortium name="US DOE Joint Genome Institute"/>
            <person name="Copeland A."/>
            <person name="Lucas S."/>
            <person name="Lapidus A."/>
            <person name="Glavina del Rio T."/>
            <person name="Dalin E."/>
            <person name="Tice H."/>
            <person name="Bruce D."/>
            <person name="Goodwin L."/>
            <person name="Pitluck S."/>
            <person name="Chertkov O."/>
            <person name="Brettin T."/>
            <person name="Detter J.C."/>
            <person name="Han C."/>
            <person name="Kuske C.R."/>
            <person name="Schmutz J."/>
            <person name="Larimer F."/>
            <person name="Land M."/>
            <person name="Hauser L."/>
            <person name="Kyrpides N."/>
            <person name="Lykidis A."/>
            <person name="Emerson D."/>
            <person name="Richardson P."/>
        </authorList>
    </citation>
    <scope>NUCLEOTIDE SEQUENCE [LARGE SCALE GENOMIC DNA]</scope>
    <source>
        <strain evidence="3">ATCC 51168 / LMG 8142 / SP-6</strain>
    </source>
</reference>
<dbReference type="Pfam" id="PF20123">
    <property type="entry name" value="DUF6513"/>
    <property type="match status" value="1"/>
</dbReference>
<dbReference type="AlphaFoldDB" id="B1Y0Y6"/>
<evidence type="ECO:0000313" key="2">
    <source>
        <dbReference type="EMBL" id="ACB35403.1"/>
    </source>
</evidence>
<accession>B1Y0Y6</accession>
<gene>
    <name evidence="2" type="ordered locus">Lcho_3143</name>
</gene>
<dbReference type="Proteomes" id="UP000001693">
    <property type="component" value="Chromosome"/>
</dbReference>
<organism evidence="2 3">
    <name type="scientific">Leptothrix cholodnii (strain ATCC 51168 / LMG 8142 / SP-6)</name>
    <name type="common">Leptothrix discophora (strain SP-6)</name>
    <dbReference type="NCBI Taxonomy" id="395495"/>
    <lineage>
        <taxon>Bacteria</taxon>
        <taxon>Pseudomonadati</taxon>
        <taxon>Pseudomonadota</taxon>
        <taxon>Betaproteobacteria</taxon>
        <taxon>Burkholderiales</taxon>
        <taxon>Sphaerotilaceae</taxon>
        <taxon>Leptothrix</taxon>
    </lineage>
</organism>
<dbReference type="GO" id="GO:0042558">
    <property type="term" value="P:pteridine-containing compound metabolic process"/>
    <property type="evidence" value="ECO:0007669"/>
    <property type="project" value="InterPro"/>
</dbReference>
<feature type="domain" description="Pterin-binding" evidence="1">
    <location>
        <begin position="102"/>
        <end position="331"/>
    </location>
</feature>
<dbReference type="InterPro" id="IPR000489">
    <property type="entry name" value="Pterin-binding_dom"/>
</dbReference>
<dbReference type="EMBL" id="CP001013">
    <property type="protein sequence ID" value="ACB35403.1"/>
    <property type="molecule type" value="Genomic_DNA"/>
</dbReference>
<sequence>MEHIVFLTGRLAEPGLRRVLADMSASGEGGALPFTWEVREIGLQVAALMTADLIRRRVALPVAADRIIVPGRCRGDLAALTQHFGIPVERGPEELKDLPRHFKRAARPVDLSTYAVAIFAEIVDAPRLSVDAIVARAASLAADGADVIDLGCLPDTRFDHLEDSVRALKAAGHRVSVDSHASDELLRGGRAGADYLLSLPPDLLWIADEVPSTPVLIAREPADEAALYAAIEQMQRRGKPFLADPILDPIPFGFTRSIVRYQRLRDRFPDVAIMMGVGNLTELTEADTSGINALLLGMAAELDVAAILTTQVSAHARRAVREADMARRVMHAATRMNTLPKGLSDALMTVHAKQPWPDTPDEIAATAAQVKDPNFRVQVSPLGLHVYNRDGLRLGQDPFELWPQLGLQGDAGHAFYMGVELARAQIAHQLGKRYVQDQPLDWGVAVERRAEDLSGWCAPGSTRVNTKPNPT</sequence>
<evidence type="ECO:0000259" key="1">
    <source>
        <dbReference type="PROSITE" id="PS50972"/>
    </source>
</evidence>
<evidence type="ECO:0000313" key="3">
    <source>
        <dbReference type="Proteomes" id="UP000001693"/>
    </source>
</evidence>
<protein>
    <submittedName>
        <fullName evidence="2">Dihydropteroate synthase DHPS</fullName>
    </submittedName>
</protein>
<dbReference type="SUPFAM" id="SSF51717">
    <property type="entry name" value="Dihydropteroate synthetase-like"/>
    <property type="match status" value="1"/>
</dbReference>
<dbReference type="RefSeq" id="WP_012348152.1">
    <property type="nucleotide sequence ID" value="NC_010524.1"/>
</dbReference>
<dbReference type="HOGENOM" id="CLU_041129_0_0_4"/>
<dbReference type="STRING" id="395495.Lcho_3143"/>
<name>B1Y0Y6_LEPCP</name>
<dbReference type="KEGG" id="lch:Lcho_3143"/>
<dbReference type="eggNOG" id="COG0294">
    <property type="taxonomic scope" value="Bacteria"/>
</dbReference>
<dbReference type="InterPro" id="IPR045406">
    <property type="entry name" value="DUF6513"/>
</dbReference>
<keyword evidence="3" id="KW-1185">Reference proteome</keyword>